<dbReference type="InterPro" id="IPR014756">
    <property type="entry name" value="Ig_E-set"/>
</dbReference>
<dbReference type="Pfam" id="PF02221">
    <property type="entry name" value="E1_DerP2_DerF2"/>
    <property type="match status" value="1"/>
</dbReference>
<protein>
    <recommendedName>
        <fullName evidence="1">MD-2-related lipid-recognition domain-containing protein</fullName>
    </recommendedName>
</protein>
<proteinExistence type="predicted"/>
<evidence type="ECO:0000259" key="1">
    <source>
        <dbReference type="Pfam" id="PF02221"/>
    </source>
</evidence>
<sequence length="140" mass="14923">MPRLRHAMVYALALYREHLTGTAVCSAPDALAKNLAVSISTDTPAKDEVVFTTFDFDLDAPVASGTAYYDVTLNGFPYSATAPLCEEVAKTGDSCPLLAGHHHEVSNSTNTVTGKLMTKITWKDAADAEILCAQITTKTA</sequence>
<organism evidence="2">
    <name type="scientific">viral metagenome</name>
    <dbReference type="NCBI Taxonomy" id="1070528"/>
    <lineage>
        <taxon>unclassified sequences</taxon>
        <taxon>metagenomes</taxon>
        <taxon>organismal metagenomes</taxon>
    </lineage>
</organism>
<name>A0A6C0HKB4_9ZZZZ</name>
<evidence type="ECO:0000313" key="2">
    <source>
        <dbReference type="EMBL" id="QHT81052.1"/>
    </source>
</evidence>
<dbReference type="InterPro" id="IPR003172">
    <property type="entry name" value="ML_dom"/>
</dbReference>
<dbReference type="SUPFAM" id="SSF81296">
    <property type="entry name" value="E set domains"/>
    <property type="match status" value="1"/>
</dbReference>
<dbReference type="AlphaFoldDB" id="A0A6C0HKB4"/>
<reference evidence="2" key="1">
    <citation type="journal article" date="2020" name="Nature">
        <title>Giant virus diversity and host interactions through global metagenomics.</title>
        <authorList>
            <person name="Schulz F."/>
            <person name="Roux S."/>
            <person name="Paez-Espino D."/>
            <person name="Jungbluth S."/>
            <person name="Walsh D.A."/>
            <person name="Denef V.J."/>
            <person name="McMahon K.D."/>
            <person name="Konstantinidis K.T."/>
            <person name="Eloe-Fadrosh E.A."/>
            <person name="Kyrpides N.C."/>
            <person name="Woyke T."/>
        </authorList>
    </citation>
    <scope>NUCLEOTIDE SEQUENCE</scope>
    <source>
        <strain evidence="2">GVMAG-M-3300023184-135</strain>
    </source>
</reference>
<feature type="domain" description="MD-2-related lipid-recognition" evidence="1">
    <location>
        <begin position="25"/>
        <end position="138"/>
    </location>
</feature>
<accession>A0A6C0HKB4</accession>
<dbReference type="EMBL" id="MN739976">
    <property type="protein sequence ID" value="QHT81052.1"/>
    <property type="molecule type" value="Genomic_DNA"/>
</dbReference>